<dbReference type="Gene3D" id="1.10.10.10">
    <property type="entry name" value="Winged helix-like DNA-binding domain superfamily/Winged helix DNA-binding domain"/>
    <property type="match status" value="1"/>
</dbReference>
<keyword evidence="3" id="KW-0238">DNA-binding</keyword>
<dbReference type="CDD" id="cd08432">
    <property type="entry name" value="PBP2_GcdR_TrpI_HvrB_AmpR_like"/>
    <property type="match status" value="1"/>
</dbReference>
<dbReference type="PANTHER" id="PTHR30537:SF74">
    <property type="entry name" value="HTH-TYPE TRANSCRIPTIONAL REGULATOR TRPI"/>
    <property type="match status" value="1"/>
</dbReference>
<accession>A0A482IVU4</accession>
<organism evidence="6 7">
    <name type="scientific">Cupriavidus metallidurans</name>
    <dbReference type="NCBI Taxonomy" id="119219"/>
    <lineage>
        <taxon>Bacteria</taxon>
        <taxon>Pseudomonadati</taxon>
        <taxon>Pseudomonadota</taxon>
        <taxon>Betaproteobacteria</taxon>
        <taxon>Burkholderiales</taxon>
        <taxon>Burkholderiaceae</taxon>
        <taxon>Cupriavidus</taxon>
    </lineage>
</organism>
<name>A0A482IVU4_9BURK</name>
<dbReference type="Pfam" id="PF00126">
    <property type="entry name" value="HTH_1"/>
    <property type="match status" value="1"/>
</dbReference>
<comment type="similarity">
    <text evidence="1">Belongs to the LysR transcriptional regulatory family.</text>
</comment>
<dbReference type="GO" id="GO:0043565">
    <property type="term" value="F:sequence-specific DNA binding"/>
    <property type="evidence" value="ECO:0007669"/>
    <property type="project" value="TreeGrafter"/>
</dbReference>
<dbReference type="GO" id="GO:0003700">
    <property type="term" value="F:DNA-binding transcription factor activity"/>
    <property type="evidence" value="ECO:0007669"/>
    <property type="project" value="InterPro"/>
</dbReference>
<dbReference type="PROSITE" id="PS50931">
    <property type="entry name" value="HTH_LYSR"/>
    <property type="match status" value="1"/>
</dbReference>
<dbReference type="InterPro" id="IPR036388">
    <property type="entry name" value="WH-like_DNA-bd_sf"/>
</dbReference>
<evidence type="ECO:0000313" key="7">
    <source>
        <dbReference type="Proteomes" id="UP000253772"/>
    </source>
</evidence>
<gene>
    <name evidence="6" type="ORF">DDF84_022615</name>
</gene>
<dbReference type="Gene3D" id="3.40.190.10">
    <property type="entry name" value="Periplasmic binding protein-like II"/>
    <property type="match status" value="2"/>
</dbReference>
<proteinExistence type="inferred from homology"/>
<dbReference type="InterPro" id="IPR058163">
    <property type="entry name" value="LysR-type_TF_proteobact-type"/>
</dbReference>
<evidence type="ECO:0000313" key="6">
    <source>
        <dbReference type="EMBL" id="QBP12521.1"/>
    </source>
</evidence>
<evidence type="ECO:0000256" key="4">
    <source>
        <dbReference type="ARBA" id="ARBA00023163"/>
    </source>
</evidence>
<dbReference type="InterPro" id="IPR000847">
    <property type="entry name" value="LysR_HTH_N"/>
</dbReference>
<dbReference type="GO" id="GO:0006351">
    <property type="term" value="P:DNA-templated transcription"/>
    <property type="evidence" value="ECO:0007669"/>
    <property type="project" value="TreeGrafter"/>
</dbReference>
<keyword evidence="2" id="KW-0805">Transcription regulation</keyword>
<keyword evidence="4" id="KW-0804">Transcription</keyword>
<evidence type="ECO:0000256" key="2">
    <source>
        <dbReference type="ARBA" id="ARBA00023015"/>
    </source>
</evidence>
<dbReference type="OrthoDB" id="8683153at2"/>
<dbReference type="SUPFAM" id="SSF46785">
    <property type="entry name" value="Winged helix' DNA-binding domain"/>
    <property type="match status" value="1"/>
</dbReference>
<dbReference type="SUPFAM" id="SSF53850">
    <property type="entry name" value="Periplasmic binding protein-like II"/>
    <property type="match status" value="1"/>
</dbReference>
<feature type="domain" description="HTH lysR-type" evidence="5">
    <location>
        <begin position="7"/>
        <end position="63"/>
    </location>
</feature>
<protein>
    <submittedName>
        <fullName evidence="6">LysR family transcriptional regulator</fullName>
    </submittedName>
</protein>
<dbReference type="EMBL" id="CP037901">
    <property type="protein sequence ID" value="QBP12521.1"/>
    <property type="molecule type" value="Genomic_DNA"/>
</dbReference>
<dbReference type="PANTHER" id="PTHR30537">
    <property type="entry name" value="HTH-TYPE TRANSCRIPTIONAL REGULATOR"/>
    <property type="match status" value="1"/>
</dbReference>
<evidence type="ECO:0000256" key="1">
    <source>
        <dbReference type="ARBA" id="ARBA00009437"/>
    </source>
</evidence>
<dbReference type="Proteomes" id="UP000253772">
    <property type="component" value="Chromosome c2"/>
</dbReference>
<evidence type="ECO:0000256" key="3">
    <source>
        <dbReference type="ARBA" id="ARBA00023125"/>
    </source>
</evidence>
<dbReference type="InterPro" id="IPR036390">
    <property type="entry name" value="WH_DNA-bd_sf"/>
</dbReference>
<dbReference type="InterPro" id="IPR005119">
    <property type="entry name" value="LysR_subst-bd"/>
</dbReference>
<evidence type="ECO:0000259" key="5">
    <source>
        <dbReference type="PROSITE" id="PS50931"/>
    </source>
</evidence>
<sequence length="325" mass="35195">MRSLSRLKSLQALEAAARHGSFVGAAEELGVSAPAVGQLVRSLESWVGHSLLKRSRSRTARLTPVEEARAALDDIARGLDLLESGLHQLHGRSLRAIVVVSASQMWVSNWILPKLTEFSQGNPGIDIRFDVADRLNDILNGEADIGIRCGDGNWPGLVSTRLMGEEVTAVCSPALMPIGGEVSASWLSRQALIHDASSLADPQQGFPTWEAWYSKAGFGIPKDNLNLHFNASVPAVQAATSGKGVLLVRSRLVSAEIDSGRLVEIFPDHSWPMTWSYYAVASARTLRRKEVQLFHDWLLAQQYSEAKAVGQSAPAGLDDVTDLAL</sequence>
<dbReference type="Pfam" id="PF03466">
    <property type="entry name" value="LysR_substrate"/>
    <property type="match status" value="1"/>
</dbReference>
<dbReference type="AlphaFoldDB" id="A0A482IVU4"/>
<reference evidence="6 7" key="1">
    <citation type="submission" date="2019-03" db="EMBL/GenBank/DDBJ databases">
        <title>Comparative insights into the high quality Complete genome sequence of highly metal resistant Cupriavidus metallidurans strain BS1 isolated from a gold-copper mine.</title>
        <authorList>
            <person name="Mazhar H.S."/>
            <person name="Rensing C."/>
        </authorList>
    </citation>
    <scope>NUCLEOTIDE SEQUENCE [LARGE SCALE GENOMIC DNA]</scope>
    <source>
        <strain evidence="6 7">BS1</strain>
    </source>
</reference>